<dbReference type="EMBL" id="CP033459">
    <property type="protein sequence ID" value="QFQ12845.1"/>
    <property type="molecule type" value="Genomic_DNA"/>
</dbReference>
<dbReference type="InterPro" id="IPR006683">
    <property type="entry name" value="Thioestr_dom"/>
</dbReference>
<evidence type="ECO:0000313" key="3">
    <source>
        <dbReference type="Proteomes" id="UP000249375"/>
    </source>
</evidence>
<gene>
    <name evidence="2" type="ORF">C7Y71_007325</name>
</gene>
<dbReference type="Proteomes" id="UP000249375">
    <property type="component" value="Chromosome"/>
</dbReference>
<dbReference type="InterPro" id="IPR029069">
    <property type="entry name" value="HotDog_dom_sf"/>
</dbReference>
<dbReference type="Gene3D" id="3.10.129.10">
    <property type="entry name" value="Hotdog Thioesterase"/>
    <property type="match status" value="1"/>
</dbReference>
<name>A0A5P8E743_9BACT</name>
<dbReference type="PANTHER" id="PTHR47260:SF1">
    <property type="entry name" value="UPF0644 PROTEIN PB2B4.06"/>
    <property type="match status" value="1"/>
</dbReference>
<dbReference type="RefSeq" id="WP_111898265.1">
    <property type="nucleotide sequence ID" value="NZ_CP033459.1"/>
</dbReference>
<reference evidence="2 3" key="1">
    <citation type="submission" date="2018-11" db="EMBL/GenBank/DDBJ databases">
        <authorList>
            <person name="Na S.W."/>
            <person name="Baik M."/>
        </authorList>
    </citation>
    <scope>NUCLEOTIDE SEQUENCE [LARGE SCALE GENOMIC DNA]</scope>
    <source>
        <strain evidence="2 3">E39</strain>
    </source>
</reference>
<evidence type="ECO:0000313" key="2">
    <source>
        <dbReference type="EMBL" id="QFQ12845.1"/>
    </source>
</evidence>
<dbReference type="OrthoDB" id="9792301at2"/>
<dbReference type="SUPFAM" id="SSF54637">
    <property type="entry name" value="Thioesterase/thiol ester dehydrase-isomerase"/>
    <property type="match status" value="1"/>
</dbReference>
<accession>A0A5P8E743</accession>
<dbReference type="Pfam" id="PF03061">
    <property type="entry name" value="4HBT"/>
    <property type="match status" value="1"/>
</dbReference>
<dbReference type="CDD" id="cd03443">
    <property type="entry name" value="PaaI_thioesterase"/>
    <property type="match status" value="1"/>
</dbReference>
<sequence length="161" mass="18419">MKKIQNPYIGVEGYNCFGCSPTNPMGVHMHFMEDGDDIVCHWSPTQNHQSWIDTLHGGVQCVLLDEICGWVIFRKLQTAGVTAQMETRYRKAVRTTDGDITLRARIKEQRRNLVTVEGELYDAAGELCTTCTCLYFAFSREKSEKEFHFQRCLAEGEEDTI</sequence>
<dbReference type="PANTHER" id="PTHR47260">
    <property type="entry name" value="UPF0644 PROTEIN PB2B4.06"/>
    <property type="match status" value="1"/>
</dbReference>
<dbReference type="GO" id="GO:0016790">
    <property type="term" value="F:thiolester hydrolase activity"/>
    <property type="evidence" value="ECO:0007669"/>
    <property type="project" value="UniProtKB-ARBA"/>
</dbReference>
<feature type="domain" description="Thioesterase" evidence="1">
    <location>
        <begin position="54"/>
        <end position="128"/>
    </location>
</feature>
<proteinExistence type="predicted"/>
<protein>
    <submittedName>
        <fullName evidence="2">PaaI family thioesterase</fullName>
    </submittedName>
</protein>
<organism evidence="2 3">
    <name type="scientific">Pseudoprevotella muciniphila</name>
    <dbReference type="NCBI Taxonomy" id="2133944"/>
    <lineage>
        <taxon>Bacteria</taxon>
        <taxon>Pseudomonadati</taxon>
        <taxon>Bacteroidota</taxon>
        <taxon>Bacteroidia</taxon>
        <taxon>Bacteroidales</taxon>
        <taxon>Prevotellaceae</taxon>
        <taxon>Pseudoprevotella</taxon>
    </lineage>
</organism>
<dbReference type="AlphaFoldDB" id="A0A5P8E743"/>
<keyword evidence="3" id="KW-1185">Reference proteome</keyword>
<evidence type="ECO:0000259" key="1">
    <source>
        <dbReference type="Pfam" id="PF03061"/>
    </source>
</evidence>
<dbReference type="KEGG" id="alq:C7Y71_007325"/>
<dbReference type="InterPro" id="IPR052061">
    <property type="entry name" value="PTE-AB_protein"/>
</dbReference>